<dbReference type="EMBL" id="JAGTXO010000035">
    <property type="protein sequence ID" value="KAG8460099.1"/>
    <property type="molecule type" value="Genomic_DNA"/>
</dbReference>
<feature type="compositionally biased region" description="Low complexity" evidence="2">
    <location>
        <begin position="240"/>
        <end position="252"/>
    </location>
</feature>
<feature type="region of interest" description="Disordered" evidence="2">
    <location>
        <begin position="848"/>
        <end position="870"/>
    </location>
</feature>
<feature type="domain" description="UDENN" evidence="3">
    <location>
        <begin position="34"/>
        <end position="838"/>
    </location>
</feature>
<feature type="compositionally biased region" description="Gly residues" evidence="2">
    <location>
        <begin position="711"/>
        <end position="724"/>
    </location>
</feature>
<proteinExistence type="inferred from homology"/>
<protein>
    <recommendedName>
        <fullName evidence="3">UDENN domain-containing protein</fullName>
    </recommendedName>
</protein>
<name>A0A8J5XG20_DIALT</name>
<dbReference type="InterPro" id="IPR018307">
    <property type="entry name" value="ABL9/DENND6_dom"/>
</dbReference>
<dbReference type="GO" id="GO:0005085">
    <property type="term" value="F:guanyl-nucleotide exchange factor activity"/>
    <property type="evidence" value="ECO:0007669"/>
    <property type="project" value="InterPro"/>
</dbReference>
<accession>A0A8J5XG20</accession>
<gene>
    <name evidence="4" type="ORF">KFE25_014244</name>
</gene>
<evidence type="ECO:0000259" key="3">
    <source>
        <dbReference type="PROSITE" id="PS50211"/>
    </source>
</evidence>
<dbReference type="AlphaFoldDB" id="A0A8J5XG20"/>
<feature type="compositionally biased region" description="Low complexity" evidence="2">
    <location>
        <begin position="396"/>
        <end position="419"/>
    </location>
</feature>
<dbReference type="Pfam" id="PF09794">
    <property type="entry name" value="Avl9"/>
    <property type="match status" value="1"/>
</dbReference>
<feature type="compositionally biased region" description="Basic and acidic residues" evidence="2">
    <location>
        <begin position="254"/>
        <end position="263"/>
    </location>
</feature>
<evidence type="ECO:0000313" key="4">
    <source>
        <dbReference type="EMBL" id="KAG8460099.1"/>
    </source>
</evidence>
<dbReference type="PANTHER" id="PTHR13677">
    <property type="entry name" value="LD41638P"/>
    <property type="match status" value="1"/>
</dbReference>
<evidence type="ECO:0000256" key="2">
    <source>
        <dbReference type="SAM" id="MobiDB-lite"/>
    </source>
</evidence>
<comment type="caution">
    <text evidence="4">The sequence shown here is derived from an EMBL/GenBank/DDBJ whole genome shotgun (WGS) entry which is preliminary data.</text>
</comment>
<feature type="region of interest" description="Disordered" evidence="2">
    <location>
        <begin position="619"/>
        <end position="679"/>
    </location>
</feature>
<dbReference type="OrthoDB" id="10265409at2759"/>
<keyword evidence="5" id="KW-1185">Reference proteome</keyword>
<comment type="similarity">
    <text evidence="1">Belongs to the DENND6 family.</text>
</comment>
<feature type="region of interest" description="Disordered" evidence="2">
    <location>
        <begin position="692"/>
        <end position="729"/>
    </location>
</feature>
<sequence length="870" mass="90482">MVGRSGPPEDPAEAAEAAEAEAAIDVAGLRRWVTCVCVVNFDVDYGQIIEYQCPHGSLTEEEATSLCYMSFPDSHATSLGDTEFVFRVRRSAPAGAPPNAWRPSAQPGDEEGSGEAAPFEDATHSKRYLFGYTFFRQAKDARHRRGTFQKSIVVVSTLPYVRLFRAVARLIAPAYFGGGRPALARATSEIGRWPAPDGGCALELPLVGRRIRCRLCVMSMQLGALQKRILSDAARAASTAASRGADADASGLDEADRPREAGDRLGASAGASPPSVDSPPPSPRARDRPPPPLRTPPQLGGSGGEGLRADARAHAPALPPQAREPWAEVDGKALSARTRSTPVARALADRLPARPSLGDALSSAIDSFAPFQDISLLRAFSPPPHPLARGVHRPAARGAAGADARAASPAASAPGASGSLDVPTAPVNGRSSPTPAAVAVGLGAIGAFGGNGVQGGAAPAYEAIWTYWELVLTGASILVHSHSPTRCSDAVLALVSLLAPIPFCGDFRPYFTIHDGDFERYATSANEPPPAADGSGRGVILGVTNPYFLKMRQPWHALIALDASDGLLTTASPSSNLEGIVNRAAGGSVAASGKARRLPVVVPDAVVLKQLTDVLDADVAAPARRTEPEQPPARRAGSDLSAVSRAAALTGGGGDGRGGGRGGGAGGTSDGSPPGAPSVQRAATMYEDGARVHTPSREGVRTPPLPPSCGVTGGSSGGPGGGSDGSSVSASAHKIANELLRQHFRELTAKFLRPLEVYGTRGFVPPHADWARPVAAAGGAAGGAPGAWMASFDRDRFLKELWVTEPAPLPRNIISRRADLVKLYEAFLDTPHFRLWWHERGAAHDHPLVPGEARDASRTGSARDDFEGWC</sequence>
<dbReference type="PROSITE" id="PS50211">
    <property type="entry name" value="DENN"/>
    <property type="match status" value="1"/>
</dbReference>
<feature type="compositionally biased region" description="Gly residues" evidence="2">
    <location>
        <begin position="650"/>
        <end position="669"/>
    </location>
</feature>
<dbReference type="Proteomes" id="UP000751190">
    <property type="component" value="Unassembled WGS sequence"/>
</dbReference>
<dbReference type="GO" id="GO:0055037">
    <property type="term" value="C:recycling endosome"/>
    <property type="evidence" value="ECO:0007669"/>
    <property type="project" value="TreeGrafter"/>
</dbReference>
<feature type="region of interest" description="Disordered" evidence="2">
    <location>
        <begin position="94"/>
        <end position="118"/>
    </location>
</feature>
<dbReference type="InterPro" id="IPR024224">
    <property type="entry name" value="DENND6"/>
</dbReference>
<feature type="region of interest" description="Disordered" evidence="2">
    <location>
        <begin position="240"/>
        <end position="308"/>
    </location>
</feature>
<reference evidence="4" key="1">
    <citation type="submission" date="2021-05" db="EMBL/GenBank/DDBJ databases">
        <title>The genome of the haptophyte Pavlova lutheri (Diacronema luteri, Pavlovales) - a model for lipid biosynthesis in eukaryotic algae.</title>
        <authorList>
            <person name="Hulatt C.J."/>
            <person name="Posewitz M.C."/>
        </authorList>
    </citation>
    <scope>NUCLEOTIDE SEQUENCE</scope>
    <source>
        <strain evidence="4">NIVA-4/92</strain>
    </source>
</reference>
<feature type="compositionally biased region" description="Low complexity" evidence="2">
    <location>
        <begin position="264"/>
        <end position="275"/>
    </location>
</feature>
<dbReference type="InterPro" id="IPR037516">
    <property type="entry name" value="Tripartite_DENN"/>
</dbReference>
<evidence type="ECO:0000256" key="1">
    <source>
        <dbReference type="ARBA" id="ARBA00007159"/>
    </source>
</evidence>
<feature type="region of interest" description="Disordered" evidence="2">
    <location>
        <begin position="391"/>
        <end position="432"/>
    </location>
</feature>
<organism evidence="4 5">
    <name type="scientific">Diacronema lutheri</name>
    <name type="common">Unicellular marine alga</name>
    <name type="synonym">Monochrysis lutheri</name>
    <dbReference type="NCBI Taxonomy" id="2081491"/>
    <lineage>
        <taxon>Eukaryota</taxon>
        <taxon>Haptista</taxon>
        <taxon>Haptophyta</taxon>
        <taxon>Pavlovophyceae</taxon>
        <taxon>Pavlovales</taxon>
        <taxon>Pavlovaceae</taxon>
        <taxon>Diacronema</taxon>
    </lineage>
</organism>
<dbReference type="PANTHER" id="PTHR13677:SF0">
    <property type="entry name" value="LD41638P"/>
    <property type="match status" value="1"/>
</dbReference>
<evidence type="ECO:0000313" key="5">
    <source>
        <dbReference type="Proteomes" id="UP000751190"/>
    </source>
</evidence>